<evidence type="ECO:0000256" key="1">
    <source>
        <dbReference type="ARBA" id="ARBA00004141"/>
    </source>
</evidence>
<evidence type="ECO:0000313" key="8">
    <source>
        <dbReference type="EMBL" id="MFC7666905.1"/>
    </source>
</evidence>
<dbReference type="InterPro" id="IPR050321">
    <property type="entry name" value="Glycosyltr_2/OpgH_subfam"/>
</dbReference>
<dbReference type="PANTHER" id="PTHR43867:SF2">
    <property type="entry name" value="CELLULOSE SYNTHASE CATALYTIC SUBUNIT A [UDP-FORMING]"/>
    <property type="match status" value="1"/>
</dbReference>
<keyword evidence="6 7" id="KW-0472">Membrane</keyword>
<comment type="caution">
    <text evidence="8">The sequence shown here is derived from an EMBL/GenBank/DDBJ whole genome shotgun (WGS) entry which is preliminary data.</text>
</comment>
<dbReference type="SUPFAM" id="SSF53448">
    <property type="entry name" value="Nucleotide-diphospho-sugar transferases"/>
    <property type="match status" value="1"/>
</dbReference>
<evidence type="ECO:0000256" key="5">
    <source>
        <dbReference type="ARBA" id="ARBA00022989"/>
    </source>
</evidence>
<evidence type="ECO:0000256" key="3">
    <source>
        <dbReference type="ARBA" id="ARBA00022679"/>
    </source>
</evidence>
<dbReference type="RefSeq" id="WP_380201007.1">
    <property type="nucleotide sequence ID" value="NZ_JBHTEK010000001.1"/>
</dbReference>
<dbReference type="CDD" id="cd06421">
    <property type="entry name" value="CESA_CelA_like"/>
    <property type="match status" value="1"/>
</dbReference>
<feature type="transmembrane region" description="Helical" evidence="7">
    <location>
        <begin position="543"/>
        <end position="561"/>
    </location>
</feature>
<dbReference type="PANTHER" id="PTHR43867">
    <property type="entry name" value="CELLULOSE SYNTHASE CATALYTIC SUBUNIT A [UDP-FORMING]"/>
    <property type="match status" value="1"/>
</dbReference>
<feature type="transmembrane region" description="Helical" evidence="7">
    <location>
        <begin position="451"/>
        <end position="471"/>
    </location>
</feature>
<organism evidence="8 9">
    <name type="scientific">Hymenobacter humi</name>
    <dbReference type="NCBI Taxonomy" id="1411620"/>
    <lineage>
        <taxon>Bacteria</taxon>
        <taxon>Pseudomonadati</taxon>
        <taxon>Bacteroidota</taxon>
        <taxon>Cytophagia</taxon>
        <taxon>Cytophagales</taxon>
        <taxon>Hymenobacteraceae</taxon>
        <taxon>Hymenobacter</taxon>
    </lineage>
</organism>
<keyword evidence="2 8" id="KW-0328">Glycosyltransferase</keyword>
<feature type="transmembrane region" description="Helical" evidence="7">
    <location>
        <begin position="518"/>
        <end position="536"/>
    </location>
</feature>
<dbReference type="EC" id="2.4.-.-" evidence="8"/>
<gene>
    <name evidence="8" type="ORF">ACFQT0_05345</name>
</gene>
<keyword evidence="5 7" id="KW-1133">Transmembrane helix</keyword>
<dbReference type="GO" id="GO:0016757">
    <property type="term" value="F:glycosyltransferase activity"/>
    <property type="evidence" value="ECO:0007669"/>
    <property type="project" value="UniProtKB-KW"/>
</dbReference>
<feature type="transmembrane region" description="Helical" evidence="7">
    <location>
        <begin position="334"/>
        <end position="355"/>
    </location>
</feature>
<dbReference type="Proteomes" id="UP001596513">
    <property type="component" value="Unassembled WGS sequence"/>
</dbReference>
<evidence type="ECO:0000256" key="6">
    <source>
        <dbReference type="ARBA" id="ARBA00023136"/>
    </source>
</evidence>
<feature type="transmembrane region" description="Helical" evidence="7">
    <location>
        <begin position="55"/>
        <end position="72"/>
    </location>
</feature>
<keyword evidence="4 7" id="KW-0812">Transmembrane</keyword>
<reference evidence="9" key="1">
    <citation type="journal article" date="2019" name="Int. J. Syst. Evol. Microbiol.">
        <title>The Global Catalogue of Microorganisms (GCM) 10K type strain sequencing project: providing services to taxonomists for standard genome sequencing and annotation.</title>
        <authorList>
            <consortium name="The Broad Institute Genomics Platform"/>
            <consortium name="The Broad Institute Genome Sequencing Center for Infectious Disease"/>
            <person name="Wu L."/>
            <person name="Ma J."/>
        </authorList>
    </citation>
    <scope>NUCLEOTIDE SEQUENCE [LARGE SCALE GENOMIC DNA]</scope>
    <source>
        <strain evidence="9">JCM 19635</strain>
    </source>
</reference>
<accession>A0ABW2U0E4</accession>
<evidence type="ECO:0000256" key="4">
    <source>
        <dbReference type="ARBA" id="ARBA00022692"/>
    </source>
</evidence>
<comment type="subcellular location">
    <subcellularLocation>
        <location evidence="1">Membrane</location>
        <topology evidence="1">Multi-pass membrane protein</topology>
    </subcellularLocation>
</comment>
<keyword evidence="3 8" id="KW-0808">Transferase</keyword>
<evidence type="ECO:0000256" key="7">
    <source>
        <dbReference type="SAM" id="Phobius"/>
    </source>
</evidence>
<dbReference type="Pfam" id="PF13641">
    <property type="entry name" value="Glyco_tranf_2_3"/>
    <property type="match status" value="1"/>
</dbReference>
<protein>
    <submittedName>
        <fullName evidence="8">Glycosyltransferase</fullName>
        <ecNumber evidence="8">2.4.-.-</ecNumber>
    </submittedName>
</protein>
<feature type="transmembrane region" description="Helical" evidence="7">
    <location>
        <begin position="483"/>
        <end position="506"/>
    </location>
</feature>
<proteinExistence type="predicted"/>
<evidence type="ECO:0000313" key="9">
    <source>
        <dbReference type="Proteomes" id="UP001596513"/>
    </source>
</evidence>
<dbReference type="EMBL" id="JBHTEK010000001">
    <property type="protein sequence ID" value="MFC7666905.1"/>
    <property type="molecule type" value="Genomic_DNA"/>
</dbReference>
<keyword evidence="9" id="KW-1185">Reference proteome</keyword>
<dbReference type="Gene3D" id="3.90.550.10">
    <property type="entry name" value="Spore Coat Polysaccharide Biosynthesis Protein SpsA, Chain A"/>
    <property type="match status" value="1"/>
</dbReference>
<evidence type="ECO:0000256" key="2">
    <source>
        <dbReference type="ARBA" id="ARBA00022676"/>
    </source>
</evidence>
<dbReference type="InterPro" id="IPR029044">
    <property type="entry name" value="Nucleotide-diphossugar_trans"/>
</dbReference>
<feature type="transmembrane region" description="Helical" evidence="7">
    <location>
        <begin position="408"/>
        <end position="431"/>
    </location>
</feature>
<feature type="transmembrane region" description="Helical" evidence="7">
    <location>
        <begin position="375"/>
        <end position="396"/>
    </location>
</feature>
<sequence length="632" mass="69399">MSLPLPSGAGKPVGLPYRLRFRKVAGITKMRWLVALAALCLLNFLWWFFATLRIGYAPLFWLLAISLGFKILRMVHEWVHYVQVQVPVAPDYTPARRTVDVLTTACPGEPHDMIIRTLEAMQAIRYPHTSYLCDEGDDPALRAACARLGVVHVTRTEKKNAKAGNINNALRQATGEMCVVLDPDHVPTPDFLDQVMPYFEDPTVGYVQVVQAYGNQQESLVALGAAQQTYHFYGPLMMGMNGYGTVQAIGANCTFRRTALDSIGGHAPGLTEDMHTAMRLHGAGWKSAYVPKVVSRGLVPASLAAFYSQQLKWSRGAFDLLFRVYPKLFKHFRLAPAAPLPGAAAVLFSGVVALIDLTLPLLSLGLSQFPWLVELNALALHALPLLGISLLIRLQAQRWLREPSERGLHLAGGFLRVGTWWVYTLGFVYAVLGVRVPYLPTPKEGRWGNEWLLALPNLLLAALLLGACKYGRVVALGPYTNMMVLLALLNVGILLAATFMGQHQVIRNFVEDMASRPFRWLVLWLHQVMAAVVMTLVPRLRRFGPVIALAGVVTMGGIYYLQSAWLAQVPPEWLLTGTQEVRLGQDLSIAGPQSTSTFVGTLPPATPEVSPGFDIAALAISTPESSSPLPRS</sequence>
<feature type="transmembrane region" description="Helical" evidence="7">
    <location>
        <begin position="30"/>
        <end position="49"/>
    </location>
</feature>
<name>A0ABW2U0E4_9BACT</name>